<name>A0AAD4R279_9BILA</name>
<keyword evidence="3" id="KW-1185">Reference proteome</keyword>
<organism evidence="2 3">
    <name type="scientific">Ditylenchus destructor</name>
    <dbReference type="NCBI Taxonomy" id="166010"/>
    <lineage>
        <taxon>Eukaryota</taxon>
        <taxon>Metazoa</taxon>
        <taxon>Ecdysozoa</taxon>
        <taxon>Nematoda</taxon>
        <taxon>Chromadorea</taxon>
        <taxon>Rhabditida</taxon>
        <taxon>Tylenchina</taxon>
        <taxon>Tylenchomorpha</taxon>
        <taxon>Sphaerularioidea</taxon>
        <taxon>Anguinidae</taxon>
        <taxon>Anguininae</taxon>
        <taxon>Ditylenchus</taxon>
    </lineage>
</organism>
<proteinExistence type="predicted"/>
<evidence type="ECO:0000256" key="1">
    <source>
        <dbReference type="SAM" id="MobiDB-lite"/>
    </source>
</evidence>
<evidence type="ECO:0000313" key="3">
    <source>
        <dbReference type="Proteomes" id="UP001201812"/>
    </source>
</evidence>
<evidence type="ECO:0000313" key="2">
    <source>
        <dbReference type="EMBL" id="KAI1705068.1"/>
    </source>
</evidence>
<gene>
    <name evidence="2" type="ORF">DdX_13823</name>
</gene>
<comment type="caution">
    <text evidence="2">The sequence shown here is derived from an EMBL/GenBank/DDBJ whole genome shotgun (WGS) entry which is preliminary data.</text>
</comment>
<protein>
    <submittedName>
        <fullName evidence="2">Uncharacterized protein</fullName>
    </submittedName>
</protein>
<dbReference type="Proteomes" id="UP001201812">
    <property type="component" value="Unassembled WGS sequence"/>
</dbReference>
<dbReference type="AlphaFoldDB" id="A0AAD4R279"/>
<sequence length="66" mass="7142">MTVLSAVIKRKKALHVYQDLGLTPGQVKEKRGGESGHLGTGCPSSALGKPLFINNRSRIDPRQLSE</sequence>
<feature type="region of interest" description="Disordered" evidence="1">
    <location>
        <begin position="25"/>
        <end position="66"/>
    </location>
</feature>
<accession>A0AAD4R279</accession>
<feature type="compositionally biased region" description="Basic and acidic residues" evidence="1">
    <location>
        <begin position="57"/>
        <end position="66"/>
    </location>
</feature>
<reference evidence="2" key="1">
    <citation type="submission" date="2022-01" db="EMBL/GenBank/DDBJ databases">
        <title>Genome Sequence Resource for Two Populations of Ditylenchus destructor, the Migratory Endoparasitic Phytonematode.</title>
        <authorList>
            <person name="Zhang H."/>
            <person name="Lin R."/>
            <person name="Xie B."/>
        </authorList>
    </citation>
    <scope>NUCLEOTIDE SEQUENCE</scope>
    <source>
        <strain evidence="2">BazhouSP</strain>
    </source>
</reference>
<dbReference type="EMBL" id="JAKKPZ010000060">
    <property type="protein sequence ID" value="KAI1705068.1"/>
    <property type="molecule type" value="Genomic_DNA"/>
</dbReference>